<dbReference type="EMBL" id="MFSU01000048">
    <property type="protein sequence ID" value="OGI47722.1"/>
    <property type="molecule type" value="Genomic_DNA"/>
</dbReference>
<gene>
    <name evidence="8" type="primary">proB</name>
    <name evidence="10" type="ORF">A2151_03090</name>
</gene>
<dbReference type="STRING" id="1817760.A2151_03090"/>
<dbReference type="PROSITE" id="PS50890">
    <property type="entry name" value="PUA"/>
    <property type="match status" value="1"/>
</dbReference>
<feature type="domain" description="PUA" evidence="9">
    <location>
        <begin position="288"/>
        <end position="371"/>
    </location>
</feature>
<dbReference type="Pfam" id="PF00696">
    <property type="entry name" value="AA_kinase"/>
    <property type="match status" value="1"/>
</dbReference>
<dbReference type="Pfam" id="PF01472">
    <property type="entry name" value="PUA"/>
    <property type="match status" value="1"/>
</dbReference>
<accession>A0A1F6TRM6</accession>
<dbReference type="InterPro" id="IPR002478">
    <property type="entry name" value="PUA"/>
</dbReference>
<evidence type="ECO:0000256" key="6">
    <source>
        <dbReference type="ARBA" id="ARBA00022777"/>
    </source>
</evidence>
<dbReference type="NCBIfam" id="TIGR01027">
    <property type="entry name" value="proB"/>
    <property type="match status" value="1"/>
</dbReference>
<proteinExistence type="inferred from homology"/>
<dbReference type="EC" id="2.7.2.11" evidence="8"/>
<dbReference type="SUPFAM" id="SSF88697">
    <property type="entry name" value="PUA domain-like"/>
    <property type="match status" value="1"/>
</dbReference>
<dbReference type="InterPro" id="IPR015947">
    <property type="entry name" value="PUA-like_sf"/>
</dbReference>
<dbReference type="InterPro" id="IPR001048">
    <property type="entry name" value="Asp/Glu/Uridylate_kinase"/>
</dbReference>
<evidence type="ECO:0000256" key="2">
    <source>
        <dbReference type="ARBA" id="ARBA00022605"/>
    </source>
</evidence>
<dbReference type="GO" id="GO:0003723">
    <property type="term" value="F:RNA binding"/>
    <property type="evidence" value="ECO:0007669"/>
    <property type="project" value="InterPro"/>
</dbReference>
<evidence type="ECO:0000313" key="10">
    <source>
        <dbReference type="EMBL" id="OGI47722.1"/>
    </source>
</evidence>
<keyword evidence="3 8" id="KW-0641">Proline biosynthesis</keyword>
<protein>
    <recommendedName>
        <fullName evidence="8">Glutamate 5-kinase</fullName>
        <ecNumber evidence="8">2.7.2.11</ecNumber>
    </recommendedName>
    <alternativeName>
        <fullName evidence="8">Gamma-glutamyl kinase</fullName>
        <shortName evidence="8">GK</shortName>
    </alternativeName>
</protein>
<evidence type="ECO:0000256" key="8">
    <source>
        <dbReference type="HAMAP-Rule" id="MF_00456"/>
    </source>
</evidence>
<dbReference type="GO" id="GO:0005524">
    <property type="term" value="F:ATP binding"/>
    <property type="evidence" value="ECO:0007669"/>
    <property type="project" value="UniProtKB-KW"/>
</dbReference>
<evidence type="ECO:0000256" key="7">
    <source>
        <dbReference type="ARBA" id="ARBA00022840"/>
    </source>
</evidence>
<comment type="similarity">
    <text evidence="8">Belongs to the glutamate 5-kinase family.</text>
</comment>
<name>A0A1F6TRM6_9PROT</name>
<dbReference type="Proteomes" id="UP000178885">
    <property type="component" value="Unassembled WGS sequence"/>
</dbReference>
<sequence>MTKTVNPKTREALTRARRVVVKIGSALLTRDGQGLNREGIEDWAVQMTALRARGIEVLLVTSGAVAAGMQRLGRTERPRALHELQAMAAVGQMSLVQAYETAFQRHGLHTAQVLLTHDDLASRNRYLNARSTLRTLLGLNVIPVINENDTVATEEIRFGDNDTLAALVANLAEADLLLILTDQAGLYDQDPRRHPDARLVPEGEAGDSRLLAMAGGSGALGRGGMHTKLLAAERAARSGAATVIVSGREANVLERTVSGEALGTYLRPAEGRLAARKQWLAGPARTAGRLVLDDGAVRVIREAGKSLLPVGVTRVEGEFGRGEVVSCLDAQGREVARGLVNYSSEEAARIVGQSSDRFESILGYVDEPELIHRDNMVVL</sequence>
<dbReference type="PRINTS" id="PR00474">
    <property type="entry name" value="GLU5KINASE"/>
</dbReference>
<comment type="caution">
    <text evidence="8">Lacks conserved residue(s) required for the propagation of feature annotation.</text>
</comment>
<dbReference type="Gene3D" id="2.30.130.10">
    <property type="entry name" value="PUA domain"/>
    <property type="match status" value="1"/>
</dbReference>
<dbReference type="InterPro" id="IPR005715">
    <property type="entry name" value="Glu_5kinase/COase_Synthase"/>
</dbReference>
<dbReference type="PIRSF" id="PIRSF000729">
    <property type="entry name" value="GK"/>
    <property type="match status" value="1"/>
</dbReference>
<evidence type="ECO:0000256" key="3">
    <source>
        <dbReference type="ARBA" id="ARBA00022650"/>
    </source>
</evidence>
<feature type="binding site" evidence="8">
    <location>
        <position position="149"/>
    </location>
    <ligand>
        <name>substrate</name>
    </ligand>
</feature>
<dbReference type="InterPro" id="IPR041739">
    <property type="entry name" value="G5K_ProB"/>
</dbReference>
<keyword evidence="1 8" id="KW-0963">Cytoplasm</keyword>
<comment type="pathway">
    <text evidence="8">Amino-acid biosynthesis; L-proline biosynthesis; L-glutamate 5-semialdehyde from L-glutamate: step 1/2.</text>
</comment>
<dbReference type="InterPro" id="IPR036393">
    <property type="entry name" value="AceGlu_kinase-like_sf"/>
</dbReference>
<evidence type="ECO:0000256" key="4">
    <source>
        <dbReference type="ARBA" id="ARBA00022679"/>
    </source>
</evidence>
<dbReference type="GO" id="GO:0005829">
    <property type="term" value="C:cytosol"/>
    <property type="evidence" value="ECO:0007669"/>
    <property type="project" value="TreeGrafter"/>
</dbReference>
<feature type="binding site" evidence="8">
    <location>
        <position position="161"/>
    </location>
    <ligand>
        <name>substrate</name>
    </ligand>
</feature>
<dbReference type="InterPro" id="IPR001057">
    <property type="entry name" value="Glu/AcGlu_kinase"/>
</dbReference>
<dbReference type="HAMAP" id="MF_00456">
    <property type="entry name" value="ProB"/>
    <property type="match status" value="1"/>
</dbReference>
<dbReference type="PANTHER" id="PTHR43654">
    <property type="entry name" value="GLUTAMATE 5-KINASE"/>
    <property type="match status" value="1"/>
</dbReference>
<keyword evidence="7 8" id="KW-0067">ATP-binding</keyword>
<dbReference type="SUPFAM" id="SSF53633">
    <property type="entry name" value="Carbamate kinase-like"/>
    <property type="match status" value="1"/>
</dbReference>
<keyword evidence="2 8" id="KW-0028">Amino-acid biosynthesis</keyword>
<comment type="function">
    <text evidence="8">Catalyzes the transfer of a phosphate group to glutamate to form L-glutamate 5-phosphate.</text>
</comment>
<dbReference type="InterPro" id="IPR011529">
    <property type="entry name" value="Glu_5kinase"/>
</dbReference>
<dbReference type="PANTHER" id="PTHR43654:SF1">
    <property type="entry name" value="ISOPENTENYL PHOSPHATE KINASE"/>
    <property type="match status" value="1"/>
</dbReference>
<feature type="binding site" evidence="8">
    <location>
        <position position="62"/>
    </location>
    <ligand>
        <name>substrate</name>
    </ligand>
</feature>
<evidence type="ECO:0000256" key="5">
    <source>
        <dbReference type="ARBA" id="ARBA00022741"/>
    </source>
</evidence>
<dbReference type="InterPro" id="IPR036974">
    <property type="entry name" value="PUA_sf"/>
</dbReference>
<dbReference type="FunFam" id="3.40.1160.10:FF:000018">
    <property type="entry name" value="Glutamate 5-kinase"/>
    <property type="match status" value="1"/>
</dbReference>
<dbReference type="AlphaFoldDB" id="A0A1F6TRM6"/>
<feature type="binding site" evidence="8">
    <location>
        <begin position="181"/>
        <end position="182"/>
    </location>
    <ligand>
        <name>ATP</name>
        <dbReference type="ChEBI" id="CHEBI:30616"/>
    </ligand>
</feature>
<evidence type="ECO:0000313" key="11">
    <source>
        <dbReference type="Proteomes" id="UP000178885"/>
    </source>
</evidence>
<keyword evidence="4 8" id="KW-0808">Transferase</keyword>
<comment type="catalytic activity">
    <reaction evidence="8">
        <text>L-glutamate + ATP = L-glutamyl 5-phosphate + ADP</text>
        <dbReference type="Rhea" id="RHEA:14877"/>
        <dbReference type="ChEBI" id="CHEBI:29985"/>
        <dbReference type="ChEBI" id="CHEBI:30616"/>
        <dbReference type="ChEBI" id="CHEBI:58274"/>
        <dbReference type="ChEBI" id="CHEBI:456216"/>
        <dbReference type="EC" id="2.7.2.11"/>
    </reaction>
</comment>
<dbReference type="FunFam" id="2.30.130.10:FF:000007">
    <property type="entry name" value="Glutamate 5-kinase"/>
    <property type="match status" value="1"/>
</dbReference>
<keyword evidence="6 8" id="KW-0418">Kinase</keyword>
<comment type="caution">
    <text evidence="10">The sequence shown here is derived from an EMBL/GenBank/DDBJ whole genome shotgun (WGS) entry which is preliminary data.</text>
</comment>
<dbReference type="Gene3D" id="3.40.1160.10">
    <property type="entry name" value="Acetylglutamate kinase-like"/>
    <property type="match status" value="2"/>
</dbReference>
<dbReference type="InterPro" id="IPR019797">
    <property type="entry name" value="Glutamate_5-kinase_CS"/>
</dbReference>
<keyword evidence="5 8" id="KW-0547">Nucleotide-binding</keyword>
<reference evidence="10 11" key="1">
    <citation type="journal article" date="2016" name="Nat. Commun.">
        <title>Thousands of microbial genomes shed light on interconnected biogeochemical processes in an aquifer system.</title>
        <authorList>
            <person name="Anantharaman K."/>
            <person name="Brown C.T."/>
            <person name="Hug L.A."/>
            <person name="Sharon I."/>
            <person name="Castelle C.J."/>
            <person name="Probst A.J."/>
            <person name="Thomas B.C."/>
            <person name="Singh A."/>
            <person name="Wilkins M.J."/>
            <person name="Karaoz U."/>
            <person name="Brodie E.L."/>
            <person name="Williams K.H."/>
            <person name="Hubbard S.S."/>
            <person name="Banfield J.F."/>
        </authorList>
    </citation>
    <scope>NUCLEOTIDE SEQUENCE [LARGE SCALE GENOMIC DNA]</scope>
</reference>
<dbReference type="PROSITE" id="PS00902">
    <property type="entry name" value="GLUTAMATE_5_KINASE"/>
    <property type="match status" value="1"/>
</dbReference>
<comment type="subcellular location">
    <subcellularLocation>
        <location evidence="8">Cytoplasm</location>
    </subcellularLocation>
</comment>
<dbReference type="CDD" id="cd04242">
    <property type="entry name" value="AAK_G5K_ProB"/>
    <property type="match status" value="1"/>
</dbReference>
<dbReference type="SMART" id="SM00359">
    <property type="entry name" value="PUA"/>
    <property type="match status" value="1"/>
</dbReference>
<dbReference type="CDD" id="cd21157">
    <property type="entry name" value="PUA_G5K"/>
    <property type="match status" value="1"/>
</dbReference>
<organism evidence="10 11">
    <name type="scientific">Candidatus Muproteobacteria bacterium RBG_16_65_34</name>
    <dbReference type="NCBI Taxonomy" id="1817760"/>
    <lineage>
        <taxon>Bacteria</taxon>
        <taxon>Pseudomonadati</taxon>
        <taxon>Pseudomonadota</taxon>
        <taxon>Candidatus Muproteobacteria</taxon>
    </lineage>
</organism>
<evidence type="ECO:0000256" key="1">
    <source>
        <dbReference type="ARBA" id="ARBA00022490"/>
    </source>
</evidence>
<dbReference type="UniPathway" id="UPA00098">
    <property type="reaction ID" value="UER00359"/>
</dbReference>
<dbReference type="GO" id="GO:0055129">
    <property type="term" value="P:L-proline biosynthetic process"/>
    <property type="evidence" value="ECO:0007669"/>
    <property type="project" value="UniProtKB-UniRule"/>
</dbReference>
<feature type="binding site" evidence="8">
    <location>
        <position position="22"/>
    </location>
    <ligand>
        <name>ATP</name>
        <dbReference type="ChEBI" id="CHEBI:30616"/>
    </ligand>
</feature>
<evidence type="ECO:0000259" key="9">
    <source>
        <dbReference type="SMART" id="SM00359"/>
    </source>
</evidence>
<dbReference type="GO" id="GO:0004349">
    <property type="term" value="F:glutamate 5-kinase activity"/>
    <property type="evidence" value="ECO:0007669"/>
    <property type="project" value="UniProtKB-UniRule"/>
</dbReference>